<dbReference type="InterPro" id="IPR007052">
    <property type="entry name" value="CS_dom"/>
</dbReference>
<evidence type="ECO:0000313" key="8">
    <source>
        <dbReference type="EMBL" id="KAG8467254.1"/>
    </source>
</evidence>
<evidence type="ECO:0000313" key="9">
    <source>
        <dbReference type="Proteomes" id="UP000751190"/>
    </source>
</evidence>
<evidence type="ECO:0000259" key="6">
    <source>
        <dbReference type="PROSITE" id="PS50059"/>
    </source>
</evidence>
<dbReference type="Gene3D" id="2.60.40.790">
    <property type="match status" value="1"/>
</dbReference>
<evidence type="ECO:0000256" key="2">
    <source>
        <dbReference type="ARBA" id="ARBA00013194"/>
    </source>
</evidence>
<dbReference type="PANTHER" id="PTHR10516:SF443">
    <property type="entry name" value="FK506-BINDING PROTEIN 59-RELATED"/>
    <property type="match status" value="1"/>
</dbReference>
<dbReference type="InterPro" id="IPR050689">
    <property type="entry name" value="FKBP-type_PPIase"/>
</dbReference>
<dbReference type="InterPro" id="IPR001179">
    <property type="entry name" value="PPIase_FKBP_dom"/>
</dbReference>
<dbReference type="OMA" id="VRCEMES"/>
<name>A0A8J5XVG2_DIALT</name>
<dbReference type="EC" id="5.2.1.8" evidence="2 5"/>
<sequence>MSVSADLSGDGGVLKRTLVPGNITAPRPSPGAVAVVHFVAWLANGTEIGSTRGVEPLEIRLGVEPSQAIKGWELAIPAMHTGEKALVTCAGAYAYGAAGAPPLIPPDATLAFELDLLSWHPGVVRGGTAEGISRRWIDKLLDLDAEGISMPTASANEMLHQMVTEENAAAAAAAAARRYADGRDGAAAAGSMVVDQVESDERELTDAADMRALRERARALKERSAGASGMRGPAGAERELEVVGGGLMGEPIVQELYRKMRGEAERHSWVEGRNDLEVSVTLPDGAGAAQAAVSLERRWLRVQTSEFVLEGALVRDIDLEASSWLVQPAAPGCSRSLYILLVKRDPKLERWGGVFELDASVRAAAERGGGVADPATAVQIHYDLPRTRED</sequence>
<dbReference type="Pfam" id="PF04969">
    <property type="entry name" value="CS"/>
    <property type="match status" value="1"/>
</dbReference>
<accession>A0A8J5XVG2</accession>
<dbReference type="AlphaFoldDB" id="A0A8J5XVG2"/>
<keyword evidence="3 5" id="KW-0697">Rotamase</keyword>
<protein>
    <recommendedName>
        <fullName evidence="2 5">peptidylprolyl isomerase</fullName>
        <ecNumber evidence="2 5">5.2.1.8</ecNumber>
    </recommendedName>
</protein>
<evidence type="ECO:0000256" key="5">
    <source>
        <dbReference type="PROSITE-ProRule" id="PRU00277"/>
    </source>
</evidence>
<keyword evidence="4 5" id="KW-0413">Isomerase</keyword>
<dbReference type="Proteomes" id="UP000751190">
    <property type="component" value="Unassembled WGS sequence"/>
</dbReference>
<dbReference type="GO" id="GO:0003755">
    <property type="term" value="F:peptidyl-prolyl cis-trans isomerase activity"/>
    <property type="evidence" value="ECO:0007669"/>
    <property type="project" value="UniProtKB-KW"/>
</dbReference>
<dbReference type="PROSITE" id="PS50059">
    <property type="entry name" value="FKBP_PPIASE"/>
    <property type="match status" value="1"/>
</dbReference>
<dbReference type="Pfam" id="PF00254">
    <property type="entry name" value="FKBP_C"/>
    <property type="match status" value="1"/>
</dbReference>
<feature type="domain" description="CS" evidence="7">
    <location>
        <begin position="262"/>
        <end position="355"/>
    </location>
</feature>
<dbReference type="InterPro" id="IPR046357">
    <property type="entry name" value="PPIase_dom_sf"/>
</dbReference>
<evidence type="ECO:0000259" key="7">
    <source>
        <dbReference type="PROSITE" id="PS51203"/>
    </source>
</evidence>
<organism evidence="8 9">
    <name type="scientific">Diacronema lutheri</name>
    <name type="common">Unicellular marine alga</name>
    <name type="synonym">Monochrysis lutheri</name>
    <dbReference type="NCBI Taxonomy" id="2081491"/>
    <lineage>
        <taxon>Eukaryota</taxon>
        <taxon>Haptista</taxon>
        <taxon>Haptophyta</taxon>
        <taxon>Pavlovophyceae</taxon>
        <taxon>Pavlovales</taxon>
        <taxon>Pavlovaceae</taxon>
        <taxon>Diacronema</taxon>
    </lineage>
</organism>
<dbReference type="OrthoDB" id="1902587at2759"/>
<gene>
    <name evidence="8" type="ORF">KFE25_000570</name>
</gene>
<evidence type="ECO:0000256" key="4">
    <source>
        <dbReference type="ARBA" id="ARBA00023235"/>
    </source>
</evidence>
<dbReference type="SUPFAM" id="SSF54534">
    <property type="entry name" value="FKBP-like"/>
    <property type="match status" value="1"/>
</dbReference>
<dbReference type="Gene3D" id="3.10.50.40">
    <property type="match status" value="1"/>
</dbReference>
<keyword evidence="9" id="KW-1185">Reference proteome</keyword>
<dbReference type="EMBL" id="JAGTXO010000006">
    <property type="protein sequence ID" value="KAG8467254.1"/>
    <property type="molecule type" value="Genomic_DNA"/>
</dbReference>
<dbReference type="PANTHER" id="PTHR10516">
    <property type="entry name" value="PEPTIDYL-PROLYL CIS-TRANS ISOMERASE"/>
    <property type="match status" value="1"/>
</dbReference>
<proteinExistence type="predicted"/>
<comment type="caution">
    <text evidence="8">The sequence shown here is derived from an EMBL/GenBank/DDBJ whole genome shotgun (WGS) entry which is preliminary data.</text>
</comment>
<feature type="domain" description="PPIase FKBP-type" evidence="6">
    <location>
        <begin position="31"/>
        <end position="120"/>
    </location>
</feature>
<comment type="catalytic activity">
    <reaction evidence="1 5">
        <text>[protein]-peptidylproline (omega=180) = [protein]-peptidylproline (omega=0)</text>
        <dbReference type="Rhea" id="RHEA:16237"/>
        <dbReference type="Rhea" id="RHEA-COMP:10747"/>
        <dbReference type="Rhea" id="RHEA-COMP:10748"/>
        <dbReference type="ChEBI" id="CHEBI:83833"/>
        <dbReference type="ChEBI" id="CHEBI:83834"/>
        <dbReference type="EC" id="5.2.1.8"/>
    </reaction>
</comment>
<evidence type="ECO:0000256" key="3">
    <source>
        <dbReference type="ARBA" id="ARBA00023110"/>
    </source>
</evidence>
<dbReference type="PROSITE" id="PS51203">
    <property type="entry name" value="CS"/>
    <property type="match status" value="1"/>
</dbReference>
<reference evidence="8" key="1">
    <citation type="submission" date="2021-05" db="EMBL/GenBank/DDBJ databases">
        <title>The genome of the haptophyte Pavlova lutheri (Diacronema luteri, Pavlovales) - a model for lipid biosynthesis in eukaryotic algae.</title>
        <authorList>
            <person name="Hulatt C.J."/>
            <person name="Posewitz M.C."/>
        </authorList>
    </citation>
    <scope>NUCLEOTIDE SEQUENCE</scope>
    <source>
        <strain evidence="8">NIVA-4/92</strain>
    </source>
</reference>
<dbReference type="SUPFAM" id="SSF49764">
    <property type="entry name" value="HSP20-like chaperones"/>
    <property type="match status" value="1"/>
</dbReference>
<dbReference type="InterPro" id="IPR008978">
    <property type="entry name" value="HSP20-like_chaperone"/>
</dbReference>
<evidence type="ECO:0000256" key="1">
    <source>
        <dbReference type="ARBA" id="ARBA00000971"/>
    </source>
</evidence>